<evidence type="ECO:0000313" key="16">
    <source>
        <dbReference type="EMBL" id="ADW18724.1"/>
    </source>
</evidence>
<reference evidence="16 17" key="1">
    <citation type="journal article" date="2011" name="Stand. Genomic Sci.">
        <title>Complete genome sequence of Desulfobulbus propionicus type strain (1pr3).</title>
        <authorList>
            <person name="Pagani I."/>
            <person name="Lapidus A."/>
            <person name="Nolan M."/>
            <person name="Lucas S."/>
            <person name="Hammon N."/>
            <person name="Deshpande S."/>
            <person name="Cheng J.F."/>
            <person name="Chertkov O."/>
            <person name="Davenport K."/>
            <person name="Tapia R."/>
            <person name="Han C."/>
            <person name="Goodwin L."/>
            <person name="Pitluck S."/>
            <person name="Liolios K."/>
            <person name="Mavromatis K."/>
            <person name="Ivanova N."/>
            <person name="Mikhailova N."/>
            <person name="Pati A."/>
            <person name="Chen A."/>
            <person name="Palaniappan K."/>
            <person name="Land M."/>
            <person name="Hauser L."/>
            <person name="Chang Y.J."/>
            <person name="Jeffries C.D."/>
            <person name="Detter J.C."/>
            <person name="Brambilla E."/>
            <person name="Kannan K.P."/>
            <person name="Djao O.D."/>
            <person name="Rohde M."/>
            <person name="Pukall R."/>
            <person name="Spring S."/>
            <person name="Goker M."/>
            <person name="Sikorski J."/>
            <person name="Woyke T."/>
            <person name="Bristow J."/>
            <person name="Eisen J.A."/>
            <person name="Markowitz V."/>
            <person name="Hugenholtz P."/>
            <person name="Kyrpides N.C."/>
            <person name="Klenk H.P."/>
        </authorList>
    </citation>
    <scope>NUCLEOTIDE SEQUENCE [LARGE SCALE GENOMIC DNA]</scope>
    <source>
        <strain evidence="17">ATCC 33891 / DSM 2032 / 1pr3</strain>
    </source>
</reference>
<keyword evidence="3 15" id="KW-0808">Transferase</keyword>
<dbReference type="GO" id="GO:0008914">
    <property type="term" value="F:leucyl-tRNA--protein transferase activity"/>
    <property type="evidence" value="ECO:0007669"/>
    <property type="project" value="UniProtKB-UniRule"/>
</dbReference>
<evidence type="ECO:0000256" key="15">
    <source>
        <dbReference type="HAMAP-Rule" id="MF_00688"/>
    </source>
</evidence>
<keyword evidence="4 15" id="KW-0012">Acyltransferase</keyword>
<evidence type="ECO:0000313" key="17">
    <source>
        <dbReference type="Proteomes" id="UP000006365"/>
    </source>
</evidence>
<comment type="similarity">
    <text evidence="9 15">Belongs to the L/F-transferase family.</text>
</comment>
<dbReference type="EC" id="2.3.2.6" evidence="10 15"/>
<comment type="catalytic activity">
    <reaction evidence="7 15">
        <text>N-terminal L-lysyl-[protein] + L-leucyl-tRNA(Leu) = N-terminal L-leucyl-L-lysyl-[protein] + tRNA(Leu) + H(+)</text>
        <dbReference type="Rhea" id="RHEA:12340"/>
        <dbReference type="Rhea" id="RHEA-COMP:9613"/>
        <dbReference type="Rhea" id="RHEA-COMP:9622"/>
        <dbReference type="Rhea" id="RHEA-COMP:12670"/>
        <dbReference type="Rhea" id="RHEA-COMP:12671"/>
        <dbReference type="ChEBI" id="CHEBI:15378"/>
        <dbReference type="ChEBI" id="CHEBI:65249"/>
        <dbReference type="ChEBI" id="CHEBI:78442"/>
        <dbReference type="ChEBI" id="CHEBI:78494"/>
        <dbReference type="ChEBI" id="CHEBI:133043"/>
        <dbReference type="EC" id="2.3.2.6"/>
    </reaction>
</comment>
<dbReference type="FunFam" id="3.30.70.3550:FF:000001">
    <property type="entry name" value="Leucyl/phenylalanyl-tRNA--protein transferase"/>
    <property type="match status" value="1"/>
</dbReference>
<dbReference type="PANTHER" id="PTHR30098">
    <property type="entry name" value="LEUCYL/PHENYLALANYL-TRNA--PROTEIN TRANSFERASE"/>
    <property type="match status" value="1"/>
</dbReference>
<comment type="subcellular location">
    <subcellularLocation>
        <location evidence="1 15">Cytoplasm</location>
    </subcellularLocation>
</comment>
<dbReference type="GO" id="GO:0030163">
    <property type="term" value="P:protein catabolic process"/>
    <property type="evidence" value="ECO:0007669"/>
    <property type="project" value="UniProtKB-UniRule"/>
</dbReference>
<evidence type="ECO:0000256" key="3">
    <source>
        <dbReference type="ARBA" id="ARBA00022679"/>
    </source>
</evidence>
<evidence type="ECO:0000256" key="2">
    <source>
        <dbReference type="ARBA" id="ARBA00022490"/>
    </source>
</evidence>
<dbReference type="Gene3D" id="3.30.70.3550">
    <property type="entry name" value="Leucyl/phenylalanyl-tRNA-protein transferase, N-terminal domain"/>
    <property type="match status" value="1"/>
</dbReference>
<dbReference type="InterPro" id="IPR042221">
    <property type="entry name" value="Leu/Phe-tRNA_Trfase_N"/>
</dbReference>
<comment type="catalytic activity">
    <reaction evidence="6 15">
        <text>N-terminal L-arginyl-[protein] + L-leucyl-tRNA(Leu) = N-terminal L-leucyl-L-arginyl-[protein] + tRNA(Leu) + H(+)</text>
        <dbReference type="Rhea" id="RHEA:50416"/>
        <dbReference type="Rhea" id="RHEA-COMP:9613"/>
        <dbReference type="Rhea" id="RHEA-COMP:9622"/>
        <dbReference type="Rhea" id="RHEA-COMP:12672"/>
        <dbReference type="Rhea" id="RHEA-COMP:12673"/>
        <dbReference type="ChEBI" id="CHEBI:15378"/>
        <dbReference type="ChEBI" id="CHEBI:64719"/>
        <dbReference type="ChEBI" id="CHEBI:78442"/>
        <dbReference type="ChEBI" id="CHEBI:78494"/>
        <dbReference type="ChEBI" id="CHEBI:133044"/>
        <dbReference type="EC" id="2.3.2.6"/>
    </reaction>
</comment>
<accession>A0A7U3YNN4</accession>
<evidence type="ECO:0000256" key="8">
    <source>
        <dbReference type="ARBA" id="ARBA00054043"/>
    </source>
</evidence>
<dbReference type="Gene3D" id="3.40.630.70">
    <property type="entry name" value="Leucyl/phenylalanyl-tRNA-protein transferase, C-terminal domain"/>
    <property type="match status" value="1"/>
</dbReference>
<dbReference type="InterPro" id="IPR016181">
    <property type="entry name" value="Acyl_CoA_acyltransferase"/>
</dbReference>
<dbReference type="InterPro" id="IPR004616">
    <property type="entry name" value="Leu/Phe-tRNA_Trfase"/>
</dbReference>
<dbReference type="Pfam" id="PF03588">
    <property type="entry name" value="Leu_Phe_trans"/>
    <property type="match status" value="1"/>
</dbReference>
<comment type="function">
    <text evidence="8 15">Functions in the N-end rule pathway of protein degradation where it conjugates Leu, Phe and, less efficiently, Met from aminoacyl-tRNAs to the N-termini of proteins containing an N-terminal arginine or lysine.</text>
</comment>
<dbReference type="RefSeq" id="WP_015725250.1">
    <property type="nucleotide sequence ID" value="NC_014972.1"/>
</dbReference>
<dbReference type="KEGG" id="dpr:Despr_2588"/>
<evidence type="ECO:0000256" key="12">
    <source>
        <dbReference type="ARBA" id="ARBA00077136"/>
    </source>
</evidence>
<protein>
    <recommendedName>
        <fullName evidence="11 15">Leucyl/phenylalanyl-tRNA--protein transferase</fullName>
        <ecNumber evidence="10 15">2.3.2.6</ecNumber>
    </recommendedName>
    <alternativeName>
        <fullName evidence="12 15">L/F-transferase</fullName>
    </alternativeName>
    <alternativeName>
        <fullName evidence="13 15">Leucyltransferase</fullName>
    </alternativeName>
    <alternativeName>
        <fullName evidence="14 15">Phenyalanyltransferase</fullName>
    </alternativeName>
</protein>
<dbReference type="SUPFAM" id="SSF55729">
    <property type="entry name" value="Acyl-CoA N-acyltransferases (Nat)"/>
    <property type="match status" value="1"/>
</dbReference>
<dbReference type="NCBIfam" id="TIGR00667">
    <property type="entry name" value="aat"/>
    <property type="match status" value="1"/>
</dbReference>
<evidence type="ECO:0000256" key="6">
    <source>
        <dbReference type="ARBA" id="ARBA00050652"/>
    </source>
</evidence>
<dbReference type="PANTHER" id="PTHR30098:SF2">
    <property type="entry name" value="LEUCYL_PHENYLALANYL-TRNA--PROTEIN TRANSFERASE"/>
    <property type="match status" value="1"/>
</dbReference>
<comment type="catalytic activity">
    <reaction evidence="5 15">
        <text>L-phenylalanyl-tRNA(Phe) + an N-terminal L-alpha-aminoacyl-[protein] = an N-terminal L-phenylalanyl-L-alpha-aminoacyl-[protein] + tRNA(Phe)</text>
        <dbReference type="Rhea" id="RHEA:43632"/>
        <dbReference type="Rhea" id="RHEA-COMP:9668"/>
        <dbReference type="Rhea" id="RHEA-COMP:9699"/>
        <dbReference type="Rhea" id="RHEA-COMP:10636"/>
        <dbReference type="Rhea" id="RHEA-COMP:10637"/>
        <dbReference type="ChEBI" id="CHEBI:78442"/>
        <dbReference type="ChEBI" id="CHEBI:78531"/>
        <dbReference type="ChEBI" id="CHEBI:78597"/>
        <dbReference type="ChEBI" id="CHEBI:83561"/>
        <dbReference type="EC" id="2.3.2.6"/>
    </reaction>
</comment>
<dbReference type="EMBL" id="CP002364">
    <property type="protein sequence ID" value="ADW18724.1"/>
    <property type="molecule type" value="Genomic_DNA"/>
</dbReference>
<keyword evidence="17" id="KW-1185">Reference proteome</keyword>
<organism evidence="16 17">
    <name type="scientific">Desulfobulbus propionicus (strain ATCC 33891 / DSM 2032 / VKM B-1956 / 1pr3)</name>
    <dbReference type="NCBI Taxonomy" id="577650"/>
    <lineage>
        <taxon>Bacteria</taxon>
        <taxon>Pseudomonadati</taxon>
        <taxon>Thermodesulfobacteriota</taxon>
        <taxon>Desulfobulbia</taxon>
        <taxon>Desulfobulbales</taxon>
        <taxon>Desulfobulbaceae</taxon>
        <taxon>Desulfobulbus</taxon>
    </lineage>
</organism>
<dbReference type="GO" id="GO:0005737">
    <property type="term" value="C:cytoplasm"/>
    <property type="evidence" value="ECO:0007669"/>
    <property type="project" value="UniProtKB-SubCell"/>
</dbReference>
<sequence>MPVFRLTDDLLFPAPEFAEDDGLLAVGGDLHPARLIMAYSLGIFPWFSEGDPILWWSPAPRLVLFPEEFHLPKRLKRTLNAGAFTVTADTAFSQVIAGCATAAGRRENGTWITGAMQQAYCRLHALGFAHSIECWRDGQLAGGLYGVCLDRIFFGESMFTRMTDASKVALAALVEQALHRDIAMIDCQMTTDHLLRFGAREISREAFQARLDQYIDACLPQKKWRLS</sequence>
<evidence type="ECO:0000256" key="4">
    <source>
        <dbReference type="ARBA" id="ARBA00023315"/>
    </source>
</evidence>
<dbReference type="AlphaFoldDB" id="A0A7U3YNN4"/>
<proteinExistence type="inferred from homology"/>
<dbReference type="Proteomes" id="UP000006365">
    <property type="component" value="Chromosome"/>
</dbReference>
<evidence type="ECO:0000256" key="7">
    <source>
        <dbReference type="ARBA" id="ARBA00051538"/>
    </source>
</evidence>
<dbReference type="HAMAP" id="MF_00688">
    <property type="entry name" value="Leu_Phe_trans"/>
    <property type="match status" value="1"/>
</dbReference>
<gene>
    <name evidence="15" type="primary">aat</name>
    <name evidence="16" type="ordered locus">Despr_2588</name>
</gene>
<dbReference type="InterPro" id="IPR042203">
    <property type="entry name" value="Leu/Phe-tRNA_Trfase_C"/>
</dbReference>
<keyword evidence="2 15" id="KW-0963">Cytoplasm</keyword>
<name>A0A7U3YNN4_DESPD</name>
<evidence type="ECO:0000256" key="1">
    <source>
        <dbReference type="ARBA" id="ARBA00004496"/>
    </source>
</evidence>
<evidence type="ECO:0000256" key="13">
    <source>
        <dbReference type="ARBA" id="ARBA00077165"/>
    </source>
</evidence>
<dbReference type="FunFam" id="3.40.630.70:FF:000001">
    <property type="entry name" value="Leucyl/phenylalanyl-tRNA--protein transferase"/>
    <property type="match status" value="1"/>
</dbReference>
<evidence type="ECO:0000256" key="9">
    <source>
        <dbReference type="ARBA" id="ARBA00061535"/>
    </source>
</evidence>
<evidence type="ECO:0000256" key="10">
    <source>
        <dbReference type="ARBA" id="ARBA00066767"/>
    </source>
</evidence>
<evidence type="ECO:0000256" key="14">
    <source>
        <dbReference type="ARBA" id="ARBA00083640"/>
    </source>
</evidence>
<evidence type="ECO:0000256" key="11">
    <source>
        <dbReference type="ARBA" id="ARBA00074372"/>
    </source>
</evidence>
<evidence type="ECO:0000256" key="5">
    <source>
        <dbReference type="ARBA" id="ARBA00050607"/>
    </source>
</evidence>